<dbReference type="OrthoDB" id="2991180at2"/>
<dbReference type="PANTHER" id="PTHR40027">
    <property type="entry name" value="CELL DIVISION PROTEIN DIVIC"/>
    <property type="match status" value="1"/>
</dbReference>
<evidence type="ECO:0008006" key="5">
    <source>
        <dbReference type="Google" id="ProtNLM"/>
    </source>
</evidence>
<dbReference type="EMBL" id="AGXA01000033">
    <property type="protein sequence ID" value="EKU92881.1"/>
    <property type="molecule type" value="Genomic_DNA"/>
</dbReference>
<protein>
    <recommendedName>
        <fullName evidence="5">Septum formation initiator</fullName>
    </recommendedName>
</protein>
<dbReference type="InterPro" id="IPR007060">
    <property type="entry name" value="FtsL/DivIC"/>
</dbReference>
<gene>
    <name evidence="3" type="ORF">HMPREF9698_01588</name>
</gene>
<proteinExistence type="predicted"/>
<feature type="region of interest" description="Disordered" evidence="1">
    <location>
        <begin position="131"/>
        <end position="156"/>
    </location>
</feature>
<keyword evidence="4" id="KW-1185">Reference proteome</keyword>
<keyword evidence="2" id="KW-1133">Transmembrane helix</keyword>
<comment type="caution">
    <text evidence="3">The sequence shown here is derived from an EMBL/GenBank/DDBJ whole genome shotgun (WGS) entry which is preliminary data.</text>
</comment>
<dbReference type="AlphaFoldDB" id="K9EAQ2"/>
<dbReference type="STRING" id="883081.HMPREF9698_01588"/>
<reference evidence="3 4" key="1">
    <citation type="submission" date="2012-09" db="EMBL/GenBank/DDBJ databases">
        <title>The Genome Sequence of Alloiococcus otitis ATCC 51267.</title>
        <authorList>
            <consortium name="The Broad Institute Genome Sequencing Platform"/>
            <person name="Earl A."/>
            <person name="Ward D."/>
            <person name="Feldgarden M."/>
            <person name="Gevers D."/>
            <person name="Huys G."/>
            <person name="Walker B."/>
            <person name="Young S.K."/>
            <person name="Zeng Q."/>
            <person name="Gargeya S."/>
            <person name="Fitzgerald M."/>
            <person name="Haas B."/>
            <person name="Abouelleil A."/>
            <person name="Alvarado L."/>
            <person name="Arachchi H.M."/>
            <person name="Berlin A.M."/>
            <person name="Chapman S.B."/>
            <person name="Goldberg J."/>
            <person name="Griggs A."/>
            <person name="Gujja S."/>
            <person name="Hansen M."/>
            <person name="Howarth C."/>
            <person name="Imamovic A."/>
            <person name="Larimer J."/>
            <person name="McCowen C."/>
            <person name="Montmayeur A."/>
            <person name="Murphy C."/>
            <person name="Neiman D."/>
            <person name="Pearson M."/>
            <person name="Priest M."/>
            <person name="Roberts A."/>
            <person name="Saif S."/>
            <person name="Shea T."/>
            <person name="Sisk P."/>
            <person name="Sykes S."/>
            <person name="Wortman J."/>
            <person name="Nusbaum C."/>
            <person name="Birren B."/>
        </authorList>
    </citation>
    <scope>NUCLEOTIDE SEQUENCE [LARGE SCALE GENOMIC DNA]</scope>
    <source>
        <strain evidence="3 4">ATCC 51267</strain>
    </source>
</reference>
<dbReference type="InterPro" id="IPR039076">
    <property type="entry name" value="DivIC"/>
</dbReference>
<evidence type="ECO:0000256" key="1">
    <source>
        <dbReference type="SAM" id="MobiDB-lite"/>
    </source>
</evidence>
<feature type="transmembrane region" description="Helical" evidence="2">
    <location>
        <begin position="38"/>
        <end position="57"/>
    </location>
</feature>
<dbReference type="HOGENOM" id="CLU_134863_2_1_9"/>
<dbReference type="Pfam" id="PF04977">
    <property type="entry name" value="DivIC"/>
    <property type="match status" value="1"/>
</dbReference>
<keyword evidence="2" id="KW-0812">Transmembrane</keyword>
<dbReference type="GO" id="GO:0051301">
    <property type="term" value="P:cell division"/>
    <property type="evidence" value="ECO:0007669"/>
    <property type="project" value="InterPro"/>
</dbReference>
<evidence type="ECO:0000313" key="4">
    <source>
        <dbReference type="Proteomes" id="UP000009875"/>
    </source>
</evidence>
<sequence>MKETKTGKVTHLNNPYTSEYNLQQDLLRKRRTYLKRRLAFIMVVGLILLAIPGLPLVKNYFQVQDYKAQEAQAQEDLETLQAHQEDLAYYVDLLSDEEYLAKLARSEYYLGEDEDIIFNLPEDYIPDHQRVIDDFQEKEEARQEDQQKADPEPEDS</sequence>
<keyword evidence="2" id="KW-0472">Membrane</keyword>
<dbReference type="RefSeq" id="WP_003779176.1">
    <property type="nucleotide sequence ID" value="NZ_JH992962.1"/>
</dbReference>
<evidence type="ECO:0000256" key="2">
    <source>
        <dbReference type="SAM" id="Phobius"/>
    </source>
</evidence>
<evidence type="ECO:0000313" key="3">
    <source>
        <dbReference type="EMBL" id="EKU92881.1"/>
    </source>
</evidence>
<dbReference type="Proteomes" id="UP000009875">
    <property type="component" value="Unassembled WGS sequence"/>
</dbReference>
<accession>K9EAQ2</accession>
<dbReference type="PANTHER" id="PTHR40027:SF1">
    <property type="entry name" value="CELL DIVISION PROTEIN DIVIC"/>
    <property type="match status" value="1"/>
</dbReference>
<organism evidence="3 4">
    <name type="scientific">Alloiococcus otitis ATCC 51267</name>
    <dbReference type="NCBI Taxonomy" id="883081"/>
    <lineage>
        <taxon>Bacteria</taxon>
        <taxon>Bacillati</taxon>
        <taxon>Bacillota</taxon>
        <taxon>Bacilli</taxon>
        <taxon>Lactobacillales</taxon>
        <taxon>Carnobacteriaceae</taxon>
        <taxon>Alloiococcus</taxon>
    </lineage>
</organism>
<dbReference type="eggNOG" id="COG2919">
    <property type="taxonomic scope" value="Bacteria"/>
</dbReference>
<name>K9EAQ2_9LACT</name>